<feature type="domain" description="CHAD" evidence="1">
    <location>
        <begin position="7"/>
        <end position="72"/>
    </location>
</feature>
<protein>
    <submittedName>
        <fullName evidence="2">CHAD domain-containing protein</fullName>
    </submittedName>
</protein>
<dbReference type="RefSeq" id="WP_164202111.1">
    <property type="nucleotide sequence ID" value="NZ_JAAGMP010000592.1"/>
</dbReference>
<feature type="non-terminal residue" evidence="2">
    <location>
        <position position="1"/>
    </location>
</feature>
<evidence type="ECO:0000259" key="1">
    <source>
        <dbReference type="Pfam" id="PF05235"/>
    </source>
</evidence>
<name>A0A7K3RV21_9ACTN</name>
<sequence>SGGHDAAAATRALRRAARRISGSLHTFRAALDPHWADQLRAELAWLSGVLAREHAYANRLTRLVEALHQLSGPALPA</sequence>
<evidence type="ECO:0000313" key="2">
    <source>
        <dbReference type="EMBL" id="NEC19080.1"/>
    </source>
</evidence>
<reference evidence="2 3" key="1">
    <citation type="submission" date="2020-01" db="EMBL/GenBank/DDBJ databases">
        <title>Insect and environment-associated Actinomycetes.</title>
        <authorList>
            <person name="Currrie C."/>
            <person name="Chevrette M."/>
            <person name="Carlson C."/>
            <person name="Stubbendieck R."/>
            <person name="Wendt-Pienkowski E."/>
        </authorList>
    </citation>
    <scope>NUCLEOTIDE SEQUENCE [LARGE SCALE GENOMIC DNA]</scope>
    <source>
        <strain evidence="2 3">SID7590</strain>
    </source>
</reference>
<proteinExistence type="predicted"/>
<comment type="caution">
    <text evidence="2">The sequence shown here is derived from an EMBL/GenBank/DDBJ whole genome shotgun (WGS) entry which is preliminary data.</text>
</comment>
<gene>
    <name evidence="2" type="ORF">G3I50_12540</name>
</gene>
<accession>A0A7K3RV21</accession>
<organism evidence="2 3">
    <name type="scientific">Streptomyces parvus</name>
    <dbReference type="NCBI Taxonomy" id="66428"/>
    <lineage>
        <taxon>Bacteria</taxon>
        <taxon>Bacillati</taxon>
        <taxon>Actinomycetota</taxon>
        <taxon>Actinomycetes</taxon>
        <taxon>Kitasatosporales</taxon>
        <taxon>Streptomycetaceae</taxon>
        <taxon>Streptomyces</taxon>
    </lineage>
</organism>
<dbReference type="Proteomes" id="UP000469670">
    <property type="component" value="Unassembled WGS sequence"/>
</dbReference>
<evidence type="ECO:0000313" key="3">
    <source>
        <dbReference type="Proteomes" id="UP000469670"/>
    </source>
</evidence>
<dbReference type="EMBL" id="JAAGMP010000592">
    <property type="protein sequence ID" value="NEC19080.1"/>
    <property type="molecule type" value="Genomic_DNA"/>
</dbReference>
<dbReference type="InterPro" id="IPR007899">
    <property type="entry name" value="CHAD_dom"/>
</dbReference>
<feature type="non-terminal residue" evidence="2">
    <location>
        <position position="77"/>
    </location>
</feature>
<dbReference type="Pfam" id="PF05235">
    <property type="entry name" value="CHAD"/>
    <property type="match status" value="1"/>
</dbReference>
<dbReference type="AlphaFoldDB" id="A0A7K3RV21"/>